<keyword evidence="1" id="KW-0732">Signal</keyword>
<evidence type="ECO:0000256" key="1">
    <source>
        <dbReference type="SAM" id="SignalP"/>
    </source>
</evidence>
<dbReference type="RefSeq" id="WP_014201441.1">
    <property type="nucleotide sequence ID" value="NC_016599.1"/>
</dbReference>
<feature type="signal peptide" evidence="1">
    <location>
        <begin position="1"/>
        <end position="18"/>
    </location>
</feature>
<dbReference type="OrthoDB" id="1417377at2"/>
<evidence type="ECO:0000313" key="2">
    <source>
        <dbReference type="EMBL" id="AEV32081.1"/>
    </source>
</evidence>
<dbReference type="EMBL" id="CP003156">
    <property type="protein sequence ID" value="AEV32081.1"/>
    <property type="molecule type" value="Genomic_DNA"/>
</dbReference>
<keyword evidence="3" id="KW-1185">Reference proteome</keyword>
<dbReference type="HOGENOM" id="CLU_327566_0_0_10"/>
<protein>
    <submittedName>
        <fullName evidence="2">Uncharacterized protein</fullName>
    </submittedName>
</protein>
<dbReference type="STRING" id="926562.Oweho_1074"/>
<organism evidence="2 3">
    <name type="scientific">Owenweeksia hongkongensis (strain DSM 17368 / CIP 108786 / JCM 12287 / NRRL B-23963 / UST20020801)</name>
    <dbReference type="NCBI Taxonomy" id="926562"/>
    <lineage>
        <taxon>Bacteria</taxon>
        <taxon>Pseudomonadati</taxon>
        <taxon>Bacteroidota</taxon>
        <taxon>Flavobacteriia</taxon>
        <taxon>Flavobacteriales</taxon>
        <taxon>Owenweeksiaceae</taxon>
        <taxon>Owenweeksia</taxon>
    </lineage>
</organism>
<gene>
    <name evidence="2" type="ordered locus">Oweho_1074</name>
</gene>
<evidence type="ECO:0000313" key="3">
    <source>
        <dbReference type="Proteomes" id="UP000005631"/>
    </source>
</evidence>
<dbReference type="AlphaFoldDB" id="G8R4J2"/>
<accession>G8R4J2</accession>
<dbReference type="KEGG" id="oho:Oweho_1074"/>
<name>G8R4J2_OWEHD</name>
<sequence>MKKLLLIAAMGFLMPVFGQEKNPKIPILFVTNKANEGLESRPENTLKKKQELKYQVDPQGQMFTSITCSMLDSLMVIVPPAYSTMSVKTLGVSMDDINILKYLNKEATDNQEGEANKKYAVIKLLNILANAQEMDRADAKEIYCGMLQSSAGIDLIFSGKGVVDSIVLKAGKFENRENLDPDARPMIKIDPRRYVTVYEKNKEGIEPIWWLKAADDNVFKKKYPEDKSQGKPKKLVPHQEYEVLDENVVLEIRFDQEMLADNLEFYGNVSLAAKLDNEPIAVAPYSLVGEERTKYGVKNEPISEISAHFLNLFIEAQNAWESRLQKEIPMVDDTLKYWPDQLKLITELLFKQKEKRWNHEDKIPLSHLEGKPRGKVKNTKIRDLISEKKADLKISKYSIQDIEVSVSANGNKDDTIFIESLKRDRERYNSAYLDMELEDIRYYASFLLEVLKDGKPDSQSRKTLTNLTDLYPSTEGLSDSLDSAYRDLLGTAIDTSMLRSRGNRRLNTFGVTDQAGFNKYLYEVGLVIHYMEYFSKGGGDAIRAFLTLAEMTEIRFNAALSALKHNYKILVELPRLSTIPSGHENWWKYSAACGAINSELGYIALRNRKFLRPNERPSNLDRDGLEVYREVVPGINFTSSELSKLRIERSYEGGQALPFESIPNKMNYKKTPELVHELLKNNYAFYQKSMAKAAGKIIFNKLLYATIDLQKANAQPGQVLEVFVVWKNIDDTVEEDEHMLPAGKFFIRKTGWHLAVSESAFLVQRINEDLVTNDVSPSNFKPTAGVSLLWSYYNDFRGEKCLGRFGRWLEPSFGINVSYADFTTTKDYEIAVGPVVGLWNNRVFLTGGYNFNVRGQSPFYVGFGLSFSNIVNNIETQK</sequence>
<reference evidence="2 3" key="1">
    <citation type="journal article" date="2012" name="Stand. Genomic Sci.">
        <title>Genome sequence of the orange-pigmented seawater bacterium Owenweeksia hongkongensis type strain (UST20020801(T)).</title>
        <authorList>
            <person name="Riedel T."/>
            <person name="Held B."/>
            <person name="Nolan M."/>
            <person name="Lucas S."/>
            <person name="Lapidus A."/>
            <person name="Tice H."/>
            <person name="Del Rio T.G."/>
            <person name="Cheng J.F."/>
            <person name="Han C."/>
            <person name="Tapia R."/>
            <person name="Goodwin L.A."/>
            <person name="Pitluck S."/>
            <person name="Liolios K."/>
            <person name="Mavromatis K."/>
            <person name="Pagani I."/>
            <person name="Ivanova N."/>
            <person name="Mikhailova N."/>
            <person name="Pati A."/>
            <person name="Chen A."/>
            <person name="Palaniappan K."/>
            <person name="Rohde M."/>
            <person name="Tindall B.J."/>
            <person name="Detter J.C."/>
            <person name="Goker M."/>
            <person name="Woyke T."/>
            <person name="Bristow J."/>
            <person name="Eisen J.A."/>
            <person name="Markowitz V."/>
            <person name="Hugenholtz P."/>
            <person name="Klenk H.P."/>
            <person name="Kyrpides N.C."/>
        </authorList>
    </citation>
    <scope>NUCLEOTIDE SEQUENCE</scope>
    <source>
        <strain evidence="3">DSM 17368 / JCM 12287 / NRRL B-23963</strain>
    </source>
</reference>
<proteinExistence type="predicted"/>
<dbReference type="Proteomes" id="UP000005631">
    <property type="component" value="Chromosome"/>
</dbReference>
<feature type="chain" id="PRO_5003514320" evidence="1">
    <location>
        <begin position="19"/>
        <end position="878"/>
    </location>
</feature>